<dbReference type="EC" id="3.1.21.10" evidence="13 14"/>
<evidence type="ECO:0000256" key="13">
    <source>
        <dbReference type="HAMAP-Rule" id="MF_00034"/>
    </source>
</evidence>
<dbReference type="Pfam" id="PF02075">
    <property type="entry name" value="RuvC"/>
    <property type="match status" value="1"/>
</dbReference>
<feature type="active site" evidence="13">
    <location>
        <position position="150"/>
    </location>
</feature>
<evidence type="ECO:0000256" key="12">
    <source>
        <dbReference type="ARBA" id="ARBA00029354"/>
    </source>
</evidence>
<keyword evidence="2 13" id="KW-0963">Cytoplasm</keyword>
<dbReference type="GO" id="GO:0005737">
    <property type="term" value="C:cytoplasm"/>
    <property type="evidence" value="ECO:0007669"/>
    <property type="project" value="UniProtKB-SubCell"/>
</dbReference>
<reference evidence="15 16" key="1">
    <citation type="submission" date="2017-09" db="EMBL/GenBank/DDBJ databases">
        <title>Depth-based differentiation of microbial function through sediment-hosted aquifers and enrichment of novel symbionts in the deep terrestrial subsurface.</title>
        <authorList>
            <person name="Probst A.J."/>
            <person name="Ladd B."/>
            <person name="Jarett J.K."/>
            <person name="Geller-Mcgrath D.E."/>
            <person name="Sieber C.M."/>
            <person name="Emerson J.B."/>
            <person name="Anantharaman K."/>
            <person name="Thomas B.C."/>
            <person name="Malmstrom R."/>
            <person name="Stieglmeier M."/>
            <person name="Klingl A."/>
            <person name="Woyke T."/>
            <person name="Ryan C.M."/>
            <person name="Banfield J.F."/>
        </authorList>
    </citation>
    <scope>NUCLEOTIDE SEQUENCE [LARGE SCALE GENOMIC DNA]</scope>
    <source>
        <strain evidence="15">CG22_combo_CG10-13_8_21_14_all_37_9</strain>
    </source>
</reference>
<dbReference type="GO" id="GO:0008821">
    <property type="term" value="F:crossover junction DNA endonuclease activity"/>
    <property type="evidence" value="ECO:0007669"/>
    <property type="project" value="UniProtKB-UniRule"/>
</dbReference>
<keyword evidence="8 13" id="KW-0460">Magnesium</keyword>
<dbReference type="GO" id="GO:0003677">
    <property type="term" value="F:DNA binding"/>
    <property type="evidence" value="ECO:0007669"/>
    <property type="project" value="UniProtKB-KW"/>
</dbReference>
<comment type="catalytic activity">
    <reaction evidence="12 13">
        <text>Endonucleolytic cleavage at a junction such as a reciprocal single-stranded crossover between two homologous DNA duplexes (Holliday junction).</text>
        <dbReference type="EC" id="3.1.21.10"/>
    </reaction>
</comment>
<dbReference type="EMBL" id="PCSX01000035">
    <property type="protein sequence ID" value="PIP58061.1"/>
    <property type="molecule type" value="Genomic_DNA"/>
</dbReference>
<name>A0A2H0BKA2_9BACT</name>
<feature type="binding site" evidence="13">
    <location>
        <position position="17"/>
    </location>
    <ligand>
        <name>Mg(2+)</name>
        <dbReference type="ChEBI" id="CHEBI:18420"/>
        <label>1</label>
    </ligand>
</feature>
<dbReference type="PANTHER" id="PTHR30194">
    <property type="entry name" value="CROSSOVER JUNCTION ENDODEOXYRIBONUCLEASE RUVC"/>
    <property type="match status" value="1"/>
</dbReference>
<feature type="active site" evidence="13">
    <location>
        <position position="77"/>
    </location>
</feature>
<evidence type="ECO:0000256" key="4">
    <source>
        <dbReference type="ARBA" id="ARBA00022723"/>
    </source>
</evidence>
<feature type="binding site" evidence="13">
    <location>
        <position position="150"/>
    </location>
    <ligand>
        <name>Mg(2+)</name>
        <dbReference type="ChEBI" id="CHEBI:18420"/>
        <label>1</label>
    </ligand>
</feature>
<accession>A0A2H0BKA2</accession>
<feature type="active site" evidence="13">
    <location>
        <position position="17"/>
    </location>
</feature>
<dbReference type="InterPro" id="IPR036397">
    <property type="entry name" value="RNaseH_sf"/>
</dbReference>
<gene>
    <name evidence="13 15" type="primary">ruvC</name>
    <name evidence="15" type="ORF">COX02_02275</name>
</gene>
<sequence length="175" mass="19520">MLKTSSPTTKIRIIGIDPGYERLGVAIVDKTKTGEVLIFSTCLRTKTKDSFTQRLLDLGQALEKIIKTYRPEALALESLFININQKTAMKVAETRGMIIYLAGKNQLPVFDFTPLEIKSCLTGYGQADKKQVINLVCQLLKLAPSKALDDEYDAIATALTLLARWNEKVRLLESI</sequence>
<dbReference type="GO" id="GO:0048476">
    <property type="term" value="C:Holliday junction resolvase complex"/>
    <property type="evidence" value="ECO:0007669"/>
    <property type="project" value="UniProtKB-UniRule"/>
</dbReference>
<dbReference type="Gene3D" id="3.30.420.10">
    <property type="entry name" value="Ribonuclease H-like superfamily/Ribonuclease H"/>
    <property type="match status" value="1"/>
</dbReference>
<dbReference type="SUPFAM" id="SSF53098">
    <property type="entry name" value="Ribonuclease H-like"/>
    <property type="match status" value="1"/>
</dbReference>
<dbReference type="HAMAP" id="MF_00034">
    <property type="entry name" value="RuvC"/>
    <property type="match status" value="1"/>
</dbReference>
<dbReference type="GO" id="GO:0000287">
    <property type="term" value="F:magnesium ion binding"/>
    <property type="evidence" value="ECO:0007669"/>
    <property type="project" value="UniProtKB-UniRule"/>
</dbReference>
<evidence type="ECO:0000313" key="16">
    <source>
        <dbReference type="Proteomes" id="UP000229334"/>
    </source>
</evidence>
<comment type="caution">
    <text evidence="15">The sequence shown here is derived from an EMBL/GenBank/DDBJ whole genome shotgun (WGS) entry which is preliminary data.</text>
</comment>
<evidence type="ECO:0000256" key="1">
    <source>
        <dbReference type="ARBA" id="ARBA00009518"/>
    </source>
</evidence>
<organism evidence="15 16">
    <name type="scientific">Candidatus Vogelbacteria bacterium CG22_combo_CG10-13_8_21_14_all_37_9</name>
    <dbReference type="NCBI Taxonomy" id="1975046"/>
    <lineage>
        <taxon>Bacteria</taxon>
        <taxon>Candidatus Vogeliibacteriota</taxon>
    </lineage>
</organism>
<evidence type="ECO:0000313" key="15">
    <source>
        <dbReference type="EMBL" id="PIP58061.1"/>
    </source>
</evidence>
<keyword evidence="11 13" id="KW-0234">DNA repair</keyword>
<evidence type="ECO:0000256" key="14">
    <source>
        <dbReference type="NCBIfam" id="TIGR00228"/>
    </source>
</evidence>
<evidence type="ECO:0000256" key="6">
    <source>
        <dbReference type="ARBA" id="ARBA00022763"/>
    </source>
</evidence>
<evidence type="ECO:0000256" key="11">
    <source>
        <dbReference type="ARBA" id="ARBA00023204"/>
    </source>
</evidence>
<evidence type="ECO:0000256" key="5">
    <source>
        <dbReference type="ARBA" id="ARBA00022759"/>
    </source>
</evidence>
<comment type="subcellular location">
    <subcellularLocation>
        <location evidence="13">Cytoplasm</location>
    </subcellularLocation>
</comment>
<keyword evidence="7 13" id="KW-0378">Hydrolase</keyword>
<evidence type="ECO:0000256" key="8">
    <source>
        <dbReference type="ARBA" id="ARBA00022842"/>
    </source>
</evidence>
<keyword evidence="3 13" id="KW-0540">Nuclease</keyword>
<keyword evidence="9 13" id="KW-0238">DNA-binding</keyword>
<dbReference type="CDD" id="cd16962">
    <property type="entry name" value="RuvC"/>
    <property type="match status" value="1"/>
</dbReference>
<comment type="function">
    <text evidence="13">The RuvA-RuvB-RuvC complex processes Holliday junction (HJ) DNA during genetic recombination and DNA repair. Endonuclease that resolves HJ intermediates. Cleaves cruciform DNA by making single-stranded nicks across the HJ at symmetrical positions within the homologous arms, yielding a 5'-phosphate and a 3'-hydroxyl group; requires a central core of homology in the junction. The consensus cleavage sequence is 5'-(A/T)TT(C/G)-3'. Cleavage occurs on the 3'-side of the TT dinucleotide at the point of strand exchange. HJ branch migration catalyzed by RuvA-RuvB allows RuvC to scan DNA until it finds its consensus sequence, where it cleaves and resolves the cruciform DNA.</text>
</comment>
<dbReference type="AlphaFoldDB" id="A0A2H0BKA2"/>
<feature type="binding site" evidence="13">
    <location>
        <position position="77"/>
    </location>
    <ligand>
        <name>Mg(2+)</name>
        <dbReference type="ChEBI" id="CHEBI:18420"/>
        <label>2</label>
    </ligand>
</feature>
<evidence type="ECO:0000256" key="3">
    <source>
        <dbReference type="ARBA" id="ARBA00022722"/>
    </source>
</evidence>
<keyword evidence="4 13" id="KW-0479">Metal-binding</keyword>
<comment type="similarity">
    <text evidence="1 13">Belongs to the RuvC family.</text>
</comment>
<keyword evidence="6 13" id="KW-0227">DNA damage</keyword>
<dbReference type="InterPro" id="IPR012337">
    <property type="entry name" value="RNaseH-like_sf"/>
</dbReference>
<dbReference type="NCBIfam" id="TIGR00228">
    <property type="entry name" value="ruvC"/>
    <property type="match status" value="1"/>
</dbReference>
<evidence type="ECO:0000256" key="9">
    <source>
        <dbReference type="ARBA" id="ARBA00023125"/>
    </source>
</evidence>
<comment type="cofactor">
    <cofactor evidence="13">
        <name>Mg(2+)</name>
        <dbReference type="ChEBI" id="CHEBI:18420"/>
    </cofactor>
    <text evidence="13">Binds 2 Mg(2+) ion per subunit.</text>
</comment>
<evidence type="ECO:0000256" key="10">
    <source>
        <dbReference type="ARBA" id="ARBA00023172"/>
    </source>
</evidence>
<dbReference type="InterPro" id="IPR002176">
    <property type="entry name" value="X-over_junc_endoDNase_RuvC"/>
</dbReference>
<evidence type="ECO:0000256" key="2">
    <source>
        <dbReference type="ARBA" id="ARBA00022490"/>
    </source>
</evidence>
<dbReference type="Proteomes" id="UP000229334">
    <property type="component" value="Unassembled WGS sequence"/>
</dbReference>
<dbReference type="GO" id="GO:0006310">
    <property type="term" value="P:DNA recombination"/>
    <property type="evidence" value="ECO:0007669"/>
    <property type="project" value="UniProtKB-UniRule"/>
</dbReference>
<evidence type="ECO:0000256" key="7">
    <source>
        <dbReference type="ARBA" id="ARBA00022801"/>
    </source>
</evidence>
<dbReference type="PRINTS" id="PR00696">
    <property type="entry name" value="RSOLVASERUVC"/>
</dbReference>
<keyword evidence="10 13" id="KW-0233">DNA recombination</keyword>
<dbReference type="PANTHER" id="PTHR30194:SF3">
    <property type="entry name" value="CROSSOVER JUNCTION ENDODEOXYRIBONUCLEASE RUVC"/>
    <property type="match status" value="1"/>
</dbReference>
<dbReference type="GO" id="GO:0006281">
    <property type="term" value="P:DNA repair"/>
    <property type="evidence" value="ECO:0007669"/>
    <property type="project" value="UniProtKB-UniRule"/>
</dbReference>
<dbReference type="FunFam" id="3.30.420.10:FF:000002">
    <property type="entry name" value="Crossover junction endodeoxyribonuclease RuvC"/>
    <property type="match status" value="1"/>
</dbReference>
<protein>
    <recommendedName>
        <fullName evidence="13 14">Crossover junction endodeoxyribonuclease RuvC</fullName>
        <ecNumber evidence="13 14">3.1.21.10</ecNumber>
    </recommendedName>
    <alternativeName>
        <fullName evidence="13">Holliday junction nuclease RuvC</fullName>
    </alternativeName>
    <alternativeName>
        <fullName evidence="13">Holliday junction resolvase RuvC</fullName>
    </alternativeName>
</protein>
<comment type="subunit">
    <text evidence="13">Homodimer which binds Holliday junction (HJ) DNA. The HJ becomes 2-fold symmetrical on binding to RuvC with unstacked arms; it has a different conformation from HJ DNA in complex with RuvA. In the full resolvosome a probable DNA-RuvA(4)-RuvB(12)-RuvC(2) complex forms which resolves the HJ.</text>
</comment>
<keyword evidence="5 13" id="KW-0255">Endonuclease</keyword>
<proteinExistence type="inferred from homology"/>